<sequence length="332" mass="33367">MLLLLLSSPILISAGLPAEPLLVAAGFVVVSAIQFAARGYLLGARRFSAYANVLALDAVLRVVLAGALALAGALVLTGRLSALAFALALMVAILLAHGPMLRRPLASAPAGREDVRRMRRAVLGLLAGTAAAQVLLNVGPILINAAAVEPGTAGAFQSTFSLARIPLFLLVPLQGAVVAPLAGLVAEGRTARMTGLMLRLAAGIAVVGVVGAGLAWLIGPWAVELVFGAGRSLPGVDVALLVLGVCVHAGLVLTAGALIAAERHGRASVAWVAAVLLFAIGCAALWAPLGPVAAVAVSFLVSSLLGWVLALGELVAVGRRAAAGVPEVQRAE</sequence>
<keyword evidence="3 6" id="KW-0812">Transmembrane</keyword>
<evidence type="ECO:0000313" key="8">
    <source>
        <dbReference type="Proteomes" id="UP001321498"/>
    </source>
</evidence>
<name>A0ABM8GCD1_9MICO</name>
<feature type="transmembrane region" description="Helical" evidence="6">
    <location>
        <begin position="122"/>
        <end position="143"/>
    </location>
</feature>
<organism evidence="7 8">
    <name type="scientific">Naasia aerilata</name>
    <dbReference type="NCBI Taxonomy" id="1162966"/>
    <lineage>
        <taxon>Bacteria</taxon>
        <taxon>Bacillati</taxon>
        <taxon>Actinomycetota</taxon>
        <taxon>Actinomycetes</taxon>
        <taxon>Micrococcales</taxon>
        <taxon>Microbacteriaceae</taxon>
        <taxon>Naasia</taxon>
    </lineage>
</organism>
<protein>
    <recommendedName>
        <fullName evidence="9">Polysaccharide biosynthesis protein</fullName>
    </recommendedName>
</protein>
<evidence type="ECO:0008006" key="9">
    <source>
        <dbReference type="Google" id="ProtNLM"/>
    </source>
</evidence>
<proteinExistence type="predicted"/>
<accession>A0ABM8GCD1</accession>
<evidence type="ECO:0000256" key="2">
    <source>
        <dbReference type="ARBA" id="ARBA00022475"/>
    </source>
</evidence>
<dbReference type="PANTHER" id="PTHR30250">
    <property type="entry name" value="PST FAMILY PREDICTED COLANIC ACID TRANSPORTER"/>
    <property type="match status" value="1"/>
</dbReference>
<dbReference type="RefSeq" id="WP_286279136.1">
    <property type="nucleotide sequence ID" value="NZ_AP027731.1"/>
</dbReference>
<dbReference type="EMBL" id="AP027731">
    <property type="protein sequence ID" value="BDZ45906.1"/>
    <property type="molecule type" value="Genomic_DNA"/>
</dbReference>
<evidence type="ECO:0000313" key="7">
    <source>
        <dbReference type="EMBL" id="BDZ45906.1"/>
    </source>
</evidence>
<feature type="transmembrane region" description="Helical" evidence="6">
    <location>
        <begin position="238"/>
        <end position="261"/>
    </location>
</feature>
<keyword evidence="2" id="KW-1003">Cell membrane</keyword>
<keyword evidence="5 6" id="KW-0472">Membrane</keyword>
<dbReference type="Proteomes" id="UP001321498">
    <property type="component" value="Chromosome"/>
</dbReference>
<dbReference type="InterPro" id="IPR050833">
    <property type="entry name" value="Poly_Biosynth_Transport"/>
</dbReference>
<feature type="transmembrane region" description="Helical" evidence="6">
    <location>
        <begin position="82"/>
        <end position="101"/>
    </location>
</feature>
<feature type="transmembrane region" description="Helical" evidence="6">
    <location>
        <begin position="292"/>
        <end position="311"/>
    </location>
</feature>
<evidence type="ECO:0000256" key="5">
    <source>
        <dbReference type="ARBA" id="ARBA00023136"/>
    </source>
</evidence>
<feature type="transmembrane region" description="Helical" evidence="6">
    <location>
        <begin position="268"/>
        <end position="286"/>
    </location>
</feature>
<dbReference type="PANTHER" id="PTHR30250:SF11">
    <property type="entry name" value="O-ANTIGEN TRANSPORTER-RELATED"/>
    <property type="match status" value="1"/>
</dbReference>
<reference evidence="8" key="1">
    <citation type="journal article" date="2019" name="Int. J. Syst. Evol. Microbiol.">
        <title>The Global Catalogue of Microorganisms (GCM) 10K type strain sequencing project: providing services to taxonomists for standard genome sequencing and annotation.</title>
        <authorList>
            <consortium name="The Broad Institute Genomics Platform"/>
            <consortium name="The Broad Institute Genome Sequencing Center for Infectious Disease"/>
            <person name="Wu L."/>
            <person name="Ma J."/>
        </authorList>
    </citation>
    <scope>NUCLEOTIDE SEQUENCE [LARGE SCALE GENOMIC DNA]</scope>
    <source>
        <strain evidence="8">NBRC 108725</strain>
    </source>
</reference>
<evidence type="ECO:0000256" key="4">
    <source>
        <dbReference type="ARBA" id="ARBA00022989"/>
    </source>
</evidence>
<feature type="transmembrane region" description="Helical" evidence="6">
    <location>
        <begin position="198"/>
        <end position="218"/>
    </location>
</feature>
<evidence type="ECO:0000256" key="1">
    <source>
        <dbReference type="ARBA" id="ARBA00004651"/>
    </source>
</evidence>
<evidence type="ECO:0000256" key="3">
    <source>
        <dbReference type="ARBA" id="ARBA00022692"/>
    </source>
</evidence>
<feature type="transmembrane region" description="Helical" evidence="6">
    <location>
        <begin position="53"/>
        <end position="76"/>
    </location>
</feature>
<comment type="subcellular location">
    <subcellularLocation>
        <location evidence="1">Cell membrane</location>
        <topology evidence="1">Multi-pass membrane protein</topology>
    </subcellularLocation>
</comment>
<feature type="transmembrane region" description="Helical" evidence="6">
    <location>
        <begin position="163"/>
        <end position="186"/>
    </location>
</feature>
<evidence type="ECO:0000256" key="6">
    <source>
        <dbReference type="SAM" id="Phobius"/>
    </source>
</evidence>
<gene>
    <name evidence="7" type="ORF">GCM10025866_18150</name>
</gene>
<keyword evidence="4 6" id="KW-1133">Transmembrane helix</keyword>
<keyword evidence="8" id="KW-1185">Reference proteome</keyword>